<protein>
    <submittedName>
        <fullName evidence="1">Uncharacterized protein</fullName>
    </submittedName>
</protein>
<proteinExistence type="predicted"/>
<gene>
    <name evidence="1" type="ORF">LCGC14_2099230</name>
</gene>
<name>A0A0F9GNK5_9ZZZZ</name>
<feature type="non-terminal residue" evidence="1">
    <location>
        <position position="1"/>
    </location>
</feature>
<organism evidence="1">
    <name type="scientific">marine sediment metagenome</name>
    <dbReference type="NCBI Taxonomy" id="412755"/>
    <lineage>
        <taxon>unclassified sequences</taxon>
        <taxon>metagenomes</taxon>
        <taxon>ecological metagenomes</taxon>
    </lineage>
</organism>
<sequence length="149" mass="17085">IINVTGNKPDLHLRLITNLKVFNNSMYRALFSTLSNDAEIVASFENLSYPNYKRVNPQKSLTYIDMINNLARKYQKKFNNKRIRKISLHSVISRENYFKIGKFVDYFIKKGIDVSLGLVCPSIITGNPDLPVSGFFASHIEARVSVLRK</sequence>
<comment type="caution">
    <text evidence="1">The sequence shown here is derived from an EMBL/GenBank/DDBJ whole genome shotgun (WGS) entry which is preliminary data.</text>
</comment>
<reference evidence="1" key="1">
    <citation type="journal article" date="2015" name="Nature">
        <title>Complex archaea that bridge the gap between prokaryotes and eukaryotes.</title>
        <authorList>
            <person name="Spang A."/>
            <person name="Saw J.H."/>
            <person name="Jorgensen S.L."/>
            <person name="Zaremba-Niedzwiedzka K."/>
            <person name="Martijn J."/>
            <person name="Lind A.E."/>
            <person name="van Eijk R."/>
            <person name="Schleper C."/>
            <person name="Guy L."/>
            <person name="Ettema T.J."/>
        </authorList>
    </citation>
    <scope>NUCLEOTIDE SEQUENCE</scope>
</reference>
<dbReference type="EMBL" id="LAZR01025722">
    <property type="protein sequence ID" value="KKL71005.1"/>
    <property type="molecule type" value="Genomic_DNA"/>
</dbReference>
<dbReference type="AlphaFoldDB" id="A0A0F9GNK5"/>
<accession>A0A0F9GNK5</accession>
<evidence type="ECO:0000313" key="1">
    <source>
        <dbReference type="EMBL" id="KKL71005.1"/>
    </source>
</evidence>